<evidence type="ECO:0000313" key="3">
    <source>
        <dbReference type="Proteomes" id="UP000011650"/>
    </source>
</evidence>
<keyword evidence="3" id="KW-1185">Reference proteome</keyword>
<sequence>MFVVGAPTRDLLSFSFESNARHSGPRSISSSSTTSPQSTQTVSPCSVSVASWPPHSGQCSSSSADSVSGSVSSTCSAVYVRTFSLIG</sequence>
<protein>
    <submittedName>
        <fullName evidence="2">Uncharacterized protein</fullName>
    </submittedName>
</protein>
<name>M0P229_9EURY</name>
<evidence type="ECO:0000313" key="2">
    <source>
        <dbReference type="EMBL" id="EMA63903.1"/>
    </source>
</evidence>
<organism evidence="2 3">
    <name type="scientific">Halorubrum lipolyticum DSM 21995</name>
    <dbReference type="NCBI Taxonomy" id="1227482"/>
    <lineage>
        <taxon>Archaea</taxon>
        <taxon>Methanobacteriati</taxon>
        <taxon>Methanobacteriota</taxon>
        <taxon>Stenosarchaea group</taxon>
        <taxon>Halobacteria</taxon>
        <taxon>Halobacteriales</taxon>
        <taxon>Haloferacaceae</taxon>
        <taxon>Halorubrum</taxon>
    </lineage>
</organism>
<dbReference type="AlphaFoldDB" id="M0P229"/>
<dbReference type="Proteomes" id="UP000011650">
    <property type="component" value="Unassembled WGS sequence"/>
</dbReference>
<proteinExistence type="predicted"/>
<accession>M0P229</accession>
<dbReference type="STRING" id="1227482.C469_02089"/>
<feature type="region of interest" description="Disordered" evidence="1">
    <location>
        <begin position="17"/>
        <end position="70"/>
    </location>
</feature>
<dbReference type="EMBL" id="AOJG01000006">
    <property type="protein sequence ID" value="EMA63903.1"/>
    <property type="molecule type" value="Genomic_DNA"/>
</dbReference>
<feature type="compositionally biased region" description="Low complexity" evidence="1">
    <location>
        <begin position="56"/>
        <end position="70"/>
    </location>
</feature>
<evidence type="ECO:0000256" key="1">
    <source>
        <dbReference type="SAM" id="MobiDB-lite"/>
    </source>
</evidence>
<reference evidence="2 3" key="1">
    <citation type="journal article" date="2014" name="PLoS Genet.">
        <title>Phylogenetically driven sequencing of extremely halophilic archaea reveals strategies for static and dynamic osmo-response.</title>
        <authorList>
            <person name="Becker E.A."/>
            <person name="Seitzer P.M."/>
            <person name="Tritt A."/>
            <person name="Larsen D."/>
            <person name="Krusor M."/>
            <person name="Yao A.I."/>
            <person name="Wu D."/>
            <person name="Madern D."/>
            <person name="Eisen J.A."/>
            <person name="Darling A.E."/>
            <person name="Facciotti M.T."/>
        </authorList>
    </citation>
    <scope>NUCLEOTIDE SEQUENCE [LARGE SCALE GENOMIC DNA]</scope>
    <source>
        <strain evidence="2 3">DSM 21995</strain>
    </source>
</reference>
<gene>
    <name evidence="2" type="ORF">C469_02089</name>
</gene>
<feature type="compositionally biased region" description="Low complexity" evidence="1">
    <location>
        <begin position="25"/>
        <end position="46"/>
    </location>
</feature>
<comment type="caution">
    <text evidence="2">The sequence shown here is derived from an EMBL/GenBank/DDBJ whole genome shotgun (WGS) entry which is preliminary data.</text>
</comment>